<dbReference type="Pfam" id="PF08666">
    <property type="entry name" value="SAF"/>
    <property type="match status" value="1"/>
</dbReference>
<feature type="domain" description="SAF" evidence="2">
    <location>
        <begin position="47"/>
        <end position="111"/>
    </location>
</feature>
<accession>A0A4Q8D042</accession>
<feature type="transmembrane region" description="Helical" evidence="1">
    <location>
        <begin position="7"/>
        <end position="25"/>
    </location>
</feature>
<sequence>MNPIKRGVLLVTGALIAGGAGIWFGDRHLEQRASALEAELRSDHATRAVIVARDHLPEGSRLTRDGVAIRDMPVKFTHDSALAAPDWSGIAGRTLKREVAAGRAILPAHVQDTDRARLAEQVKPGDRAITIPVSGGAEIAGLLGPGDRLDLMLTYRNDGERETVPLLADIPILATGSELGDAGTPRGPVRYDDLTLAVSPLEAARITHALAIGDIHVVLRSDTDNAPVDGFRIDAAALIDTGPDADPGNAPPDIELIIGGQP</sequence>
<comment type="caution">
    <text evidence="3">The sequence shown here is derived from an EMBL/GenBank/DDBJ whole genome shotgun (WGS) entry which is preliminary data.</text>
</comment>
<dbReference type="RefSeq" id="WP_130502937.1">
    <property type="nucleotide sequence ID" value="NZ_SHLI01000001.1"/>
</dbReference>
<keyword evidence="1" id="KW-0472">Membrane</keyword>
<proteinExistence type="predicted"/>
<dbReference type="OrthoDB" id="2037472at2"/>
<name>A0A4Q8D042_9GAMM</name>
<reference evidence="3 4" key="1">
    <citation type="submission" date="2019-02" db="EMBL/GenBank/DDBJ databases">
        <title>Genomic Encyclopedia of Type Strains, Phase IV (KMG-IV): sequencing the most valuable type-strain genomes for metagenomic binning, comparative biology and taxonomic classification.</title>
        <authorList>
            <person name="Goeker M."/>
        </authorList>
    </citation>
    <scope>NUCLEOTIDE SEQUENCE [LARGE SCALE GENOMIC DNA]</scope>
    <source>
        <strain evidence="3 4">DSM 21056</strain>
    </source>
</reference>
<protein>
    <submittedName>
        <fullName evidence="3">Pilus assembly protein CpaB</fullName>
    </submittedName>
</protein>
<dbReference type="InterPro" id="IPR031571">
    <property type="entry name" value="RcpC_dom"/>
</dbReference>
<evidence type="ECO:0000259" key="2">
    <source>
        <dbReference type="SMART" id="SM00858"/>
    </source>
</evidence>
<dbReference type="SMART" id="SM00858">
    <property type="entry name" value="SAF"/>
    <property type="match status" value="1"/>
</dbReference>
<gene>
    <name evidence="3" type="ORF">EV698_0898</name>
</gene>
<dbReference type="InterPro" id="IPR017592">
    <property type="entry name" value="Pilus_assmbl_Flp-typ_CpaB"/>
</dbReference>
<evidence type="ECO:0000256" key="1">
    <source>
        <dbReference type="SAM" id="Phobius"/>
    </source>
</evidence>
<dbReference type="CDD" id="cd11614">
    <property type="entry name" value="SAF_CpaB_FlgA_like"/>
    <property type="match status" value="1"/>
</dbReference>
<dbReference type="EMBL" id="SHLI01000001">
    <property type="protein sequence ID" value="RZU98643.1"/>
    <property type="molecule type" value="Genomic_DNA"/>
</dbReference>
<evidence type="ECO:0000313" key="3">
    <source>
        <dbReference type="EMBL" id="RZU98643.1"/>
    </source>
</evidence>
<dbReference type="Proteomes" id="UP000292298">
    <property type="component" value="Unassembled WGS sequence"/>
</dbReference>
<dbReference type="InterPro" id="IPR013974">
    <property type="entry name" value="SAF"/>
</dbReference>
<keyword evidence="4" id="KW-1185">Reference proteome</keyword>
<organism evidence="3 4">
    <name type="scientific">Spiribacter vilamensis</name>
    <dbReference type="NCBI Taxonomy" id="531306"/>
    <lineage>
        <taxon>Bacteria</taxon>
        <taxon>Pseudomonadati</taxon>
        <taxon>Pseudomonadota</taxon>
        <taxon>Gammaproteobacteria</taxon>
        <taxon>Chromatiales</taxon>
        <taxon>Ectothiorhodospiraceae</taxon>
        <taxon>Spiribacter</taxon>
    </lineage>
</organism>
<dbReference type="AlphaFoldDB" id="A0A4Q8D042"/>
<evidence type="ECO:0000313" key="4">
    <source>
        <dbReference type="Proteomes" id="UP000292298"/>
    </source>
</evidence>
<dbReference type="Pfam" id="PF16976">
    <property type="entry name" value="RcpC"/>
    <property type="match status" value="1"/>
</dbReference>
<keyword evidence="1" id="KW-0812">Transmembrane</keyword>
<dbReference type="NCBIfam" id="TIGR03177">
    <property type="entry name" value="pilus_cpaB"/>
    <property type="match status" value="1"/>
</dbReference>
<keyword evidence="1" id="KW-1133">Transmembrane helix</keyword>